<feature type="compositionally biased region" description="Basic and acidic residues" evidence="13">
    <location>
        <begin position="1284"/>
        <end position="1296"/>
    </location>
</feature>
<keyword evidence="12" id="KW-0732">Signal</keyword>
<name>A0AAD5VZT8_9AGAR</name>
<dbReference type="Pfam" id="PF04389">
    <property type="entry name" value="Peptidase_M28"/>
    <property type="match status" value="1"/>
</dbReference>
<dbReference type="SUPFAM" id="SSF53187">
    <property type="entry name" value="Zn-dependent exopeptidases"/>
    <property type="match status" value="1"/>
</dbReference>
<dbReference type="GO" id="GO:0000272">
    <property type="term" value="P:polysaccharide catabolic process"/>
    <property type="evidence" value="ECO:0007669"/>
    <property type="project" value="UniProtKB-KW"/>
</dbReference>
<feature type="compositionally biased region" description="Low complexity" evidence="13">
    <location>
        <begin position="1421"/>
        <end position="1456"/>
    </location>
</feature>
<feature type="compositionally biased region" description="Polar residues" evidence="13">
    <location>
        <begin position="1956"/>
        <end position="1967"/>
    </location>
</feature>
<evidence type="ECO:0000256" key="12">
    <source>
        <dbReference type="RuleBase" id="RU361240"/>
    </source>
</evidence>
<dbReference type="InterPro" id="IPR021841">
    <property type="entry name" value="VAC14_Fig4p-bd"/>
</dbReference>
<feature type="compositionally biased region" description="Low complexity" evidence="13">
    <location>
        <begin position="1394"/>
        <end position="1410"/>
    </location>
</feature>
<keyword evidence="12" id="KW-0479">Metal-binding</keyword>
<feature type="chain" id="PRO_5041773981" description="Peptide hydrolase" evidence="12">
    <location>
        <begin position="22"/>
        <end position="1967"/>
    </location>
</feature>
<dbReference type="Pfam" id="PF11916">
    <property type="entry name" value="Vac14_Fig4_bd"/>
    <property type="match status" value="1"/>
</dbReference>
<evidence type="ECO:0000313" key="16">
    <source>
        <dbReference type="Proteomes" id="UP001213000"/>
    </source>
</evidence>
<accession>A0AAD5VZT8</accession>
<keyword evidence="16" id="KW-1185">Reference proteome</keyword>
<dbReference type="GO" id="GO:0008233">
    <property type="term" value="F:peptidase activity"/>
    <property type="evidence" value="ECO:0007669"/>
    <property type="project" value="UniProtKB-KW"/>
</dbReference>
<dbReference type="InterPro" id="IPR026825">
    <property type="entry name" value="Vac14"/>
</dbReference>
<dbReference type="InterPro" id="IPR001579">
    <property type="entry name" value="Glyco_hydro_18_chit_AS"/>
</dbReference>
<keyword evidence="8" id="KW-0119">Carbohydrate metabolism</keyword>
<dbReference type="GO" id="GO:0006032">
    <property type="term" value="P:chitin catabolic process"/>
    <property type="evidence" value="ECO:0007669"/>
    <property type="project" value="UniProtKB-KW"/>
</dbReference>
<comment type="subcellular location">
    <subcellularLocation>
        <location evidence="2">Endomembrane system</location>
    </subcellularLocation>
</comment>
<feature type="region of interest" description="Disordered" evidence="13">
    <location>
        <begin position="1241"/>
        <end position="1302"/>
    </location>
</feature>
<evidence type="ECO:0000259" key="14">
    <source>
        <dbReference type="PROSITE" id="PS51910"/>
    </source>
</evidence>
<dbReference type="InterPro" id="IPR017853">
    <property type="entry name" value="GH"/>
</dbReference>
<dbReference type="InterPro" id="IPR011583">
    <property type="entry name" value="Chitinase_II/V-like_cat"/>
</dbReference>
<evidence type="ECO:0000256" key="2">
    <source>
        <dbReference type="ARBA" id="ARBA00004308"/>
    </source>
</evidence>
<dbReference type="PROSITE" id="PS51910">
    <property type="entry name" value="GH18_2"/>
    <property type="match status" value="1"/>
</dbReference>
<sequence length="1967" mass="215435">MISLSKRLCFALFALSVGVNAQIDVNVNIGGGDYEPAARTNSKVAVSWYAGFHANEGFPLSKVSWNKYTHMTYSFAVTTPDAKLLTFNGSEPDVVPQFVSQARKHGVKALVSVGGWTGSRWYSSNVATAENRTQFVKSLTNLARQYKLDGLDFDWEYPGRQGIGCNVLSGSDAANFLALLQELRQDPLGAKLTLTAAVSITPFAGPDGTPMTDVSGFAKVLDWIAIMNYDIWGPWSPTVGPNAPLNDSCAAADNQVGSAVSAVKSWHAAGIPLNQIVLGVPGYGHSFSVSPADAFVSGTKNLAPYPKFNSSIRPNGDAWDDAAGPDVCGNPQLPGGNMDFWALVQQGYLSQDGSFAYGVPHSYDTCSQTPYVYNEEKQVMIAFDNAQSFAAKGKFIQSQGLKGFSLWEAGGDYNNILINSIRQAAVASSQLNRTEEDVVPHPSFLSPQLLMMGPLAAATSAALLLVTPFETSLVAPSSCLSSSFYGNYRSGLTTYQSVFLPDEACLDSFTEDNLASEAHIIQAISRDSAHRLVWVEKEAVEPRLINAEKESMEEFFRHFGTIRFPDAGVQEPLSQPQSSQSYELLYQSPDALLLSVPQEEAYGIDLILPRFWKSTILPASPVDYIPVPSEDIQPLRNVLSTLRFNPDIASIVNNISIPQMKKDIRYLTGEDGESGIISRHSFTPGAIQAAKWIKEQIEESGAECELWTFMYGFAPDVICRYKSTVPSDTRVIISGHYDSRGSFGSTRAPGGDDDGSGTTSILAISRVIGRKKLKFHTNVELIAFAGEEQGLLGSKAYANKLKEAGEKIALVVQADMLAYRAPQEPLQLGLPETIATPEATQLVANISAIYSPELTVGYTSACCSDHQSFHDLGYPGTQVFERAGPIADPMYHNSGDLSDREGYSFEQLYAISKVQRVQIHSATTCGYTCIPFDLVGTDALLYDLLRLVLVTRINGQLVDKIYEKRKAAALELEKQVRECHQAGGRDRICAIIDQLVDMFSNNTNALHVRNGGLIGLAGTAIALGVDIAPYMEKFIEPLLDCFVDPENKIRYFSAECLYNIAKVSKGEVLVYFNDIFDALSKLAADSELSVKNGAELLDRLLKDIVAESAAYYIPLYPETERVRNEREEKQGVLVNVPFENDQGPRKAFSLAHFIPLLRERIYVLSPFTRSYLVSWITVLDSVPELELVTYLPEFLDGLLKYLSDPIEDVRIATENLLADFLREIRDVTYVARHLDENGSIRKPEDGLVRNDSIESKRPAMGDSYDGSALDTSESPLEVSGSGEDVPRESPDQDDRGNGAWIPGQGVRIDYSAMIEILIQQLDGEHDEIQQSTALRWMAEFLTWAYEVMVPFTPRLIPCILPNLAHHVPMIQTVAIKTNKLLYDVIKSLPSPADQTQTQTAPSVTSVSTSTRNEKVNTPSMTTRIPIPRSPTPTTTNVTAPAAPAAGAASSSTTKAAGLSPESTMTQQTVLSRPPSPTSNASMSGPQSGGEKLSQSQTLDEDPFDYQATVNELTIQFLSEWEETRVTTLNWLIMLHRKAPKKILTMDDGTFPALLKTLNDSSEEASLCCSALLIAQISSLSEEGYFKAFMHNLLELFSTDRRLLETRGSLIVRQLCLYMNTEKIYRTFAEIIEKEEDLEFASVIVQKLNVILITSPELADFRKRLKSLETRQDGQALFTTLYRSWCHNAVSLFALCLLAQAYEHASNLLYIFADLEVTVQMLVQLDKLVQLIESPVFTYIRLQLLEPEKHAHLYKCLYGILMLLPQSSAFVSLRNRLNAVNSAGFLQIAPKPSPPSNVVSAQVTARSRLGRDEIKWQELLTHFRSVQVRHEKARRQAMGGDGASMSMSGYSDRDLDLGGLHLNQKEVGGDNRSSQARPSVVIRPGMRRRATGELPVPGGAAIGRSGALSPLNPKARVTSGLSTGTVTGQPVGVTGSGSVNAAVAGSGLQPQRGGVNSRRQTTSEVRRG</sequence>
<dbReference type="GO" id="GO:0010008">
    <property type="term" value="C:endosome membrane"/>
    <property type="evidence" value="ECO:0007669"/>
    <property type="project" value="TreeGrafter"/>
</dbReference>
<dbReference type="SUPFAM" id="SSF54556">
    <property type="entry name" value="Chitinase insertion domain"/>
    <property type="match status" value="1"/>
</dbReference>
<dbReference type="Proteomes" id="UP001213000">
    <property type="component" value="Unassembled WGS sequence"/>
</dbReference>
<dbReference type="Gene3D" id="3.10.50.10">
    <property type="match status" value="1"/>
</dbReference>
<evidence type="ECO:0000313" key="15">
    <source>
        <dbReference type="EMBL" id="KAJ3574798.1"/>
    </source>
</evidence>
<keyword evidence="7" id="KW-0472">Membrane</keyword>
<evidence type="ECO:0000256" key="10">
    <source>
        <dbReference type="ARBA" id="ARBA00023326"/>
    </source>
</evidence>
<dbReference type="InterPro" id="IPR011989">
    <property type="entry name" value="ARM-like"/>
</dbReference>
<dbReference type="Gene3D" id="3.40.630.10">
    <property type="entry name" value="Zn peptidases"/>
    <property type="match status" value="1"/>
</dbReference>
<keyword evidence="12" id="KW-0645">Protease</keyword>
<keyword evidence="4" id="KW-0677">Repeat</keyword>
<evidence type="ECO:0000256" key="5">
    <source>
        <dbReference type="ARBA" id="ARBA00022801"/>
    </source>
</evidence>
<dbReference type="InterPro" id="IPR016024">
    <property type="entry name" value="ARM-type_fold"/>
</dbReference>
<gene>
    <name evidence="15" type="ORF">NP233_g1537</name>
</gene>
<dbReference type="PANTHER" id="PTHR16023:SF0">
    <property type="entry name" value="PROTEIN VAC14 HOMOLOG"/>
    <property type="match status" value="1"/>
</dbReference>
<comment type="similarity">
    <text evidence="12">Belongs to the peptidase M28 family.</text>
</comment>
<feature type="signal peptide" evidence="12">
    <location>
        <begin position="1"/>
        <end position="21"/>
    </location>
</feature>
<dbReference type="EMBL" id="JANIEX010000057">
    <property type="protein sequence ID" value="KAJ3574798.1"/>
    <property type="molecule type" value="Genomic_DNA"/>
</dbReference>
<feature type="region of interest" description="Disordered" evidence="13">
    <location>
        <begin position="1391"/>
        <end position="1497"/>
    </location>
</feature>
<dbReference type="SMART" id="SM00636">
    <property type="entry name" value="Glyco_18"/>
    <property type="match status" value="1"/>
</dbReference>
<dbReference type="GO" id="GO:0000329">
    <property type="term" value="C:fungal-type vacuole membrane"/>
    <property type="evidence" value="ECO:0007669"/>
    <property type="project" value="TreeGrafter"/>
</dbReference>
<dbReference type="InterPro" id="IPR001223">
    <property type="entry name" value="Glyco_hydro18_cat"/>
</dbReference>
<dbReference type="GO" id="GO:0006508">
    <property type="term" value="P:proteolysis"/>
    <property type="evidence" value="ECO:0007669"/>
    <property type="project" value="UniProtKB-KW"/>
</dbReference>
<dbReference type="InterPro" id="IPR007484">
    <property type="entry name" value="Peptidase_M28"/>
</dbReference>
<dbReference type="GO" id="GO:0070772">
    <property type="term" value="C:PAS complex"/>
    <property type="evidence" value="ECO:0007669"/>
    <property type="project" value="InterPro"/>
</dbReference>
<evidence type="ECO:0000256" key="4">
    <source>
        <dbReference type="ARBA" id="ARBA00022737"/>
    </source>
</evidence>
<evidence type="ECO:0000256" key="3">
    <source>
        <dbReference type="ARBA" id="ARBA00010225"/>
    </source>
</evidence>
<evidence type="ECO:0000256" key="11">
    <source>
        <dbReference type="RuleBase" id="RU000489"/>
    </source>
</evidence>
<dbReference type="SUPFAM" id="SSF51445">
    <property type="entry name" value="(Trans)glycosidases"/>
    <property type="match status" value="1"/>
</dbReference>
<keyword evidence="12" id="KW-0862">Zinc</keyword>
<dbReference type="Pfam" id="PF12755">
    <property type="entry name" value="Vac14_Fab1_bd"/>
    <property type="match status" value="1"/>
</dbReference>
<dbReference type="GO" id="GO:0008061">
    <property type="term" value="F:chitin binding"/>
    <property type="evidence" value="ECO:0007669"/>
    <property type="project" value="InterPro"/>
</dbReference>
<keyword evidence="10" id="KW-0624">Polysaccharide degradation</keyword>
<evidence type="ECO:0000256" key="9">
    <source>
        <dbReference type="ARBA" id="ARBA00023295"/>
    </source>
</evidence>
<feature type="region of interest" description="Disordered" evidence="13">
    <location>
        <begin position="1860"/>
        <end position="1897"/>
    </location>
</feature>
<dbReference type="PROSITE" id="PS01095">
    <property type="entry name" value="GH18_1"/>
    <property type="match status" value="1"/>
</dbReference>
<protein>
    <recommendedName>
        <fullName evidence="12">Peptide hydrolase</fullName>
        <ecNumber evidence="11">3.2.1.-</ecNumber>
        <ecNumber evidence="12">3.4.-.-</ecNumber>
    </recommendedName>
</protein>
<comment type="caution">
    <text evidence="15">The sequence shown here is derived from an EMBL/GenBank/DDBJ whole genome shotgun (WGS) entry which is preliminary data.</text>
</comment>
<dbReference type="GO" id="GO:0008843">
    <property type="term" value="F:endochitinase activity"/>
    <property type="evidence" value="ECO:0007669"/>
    <property type="project" value="UniProtKB-EC"/>
</dbReference>
<evidence type="ECO:0000256" key="7">
    <source>
        <dbReference type="ARBA" id="ARBA00023136"/>
    </source>
</evidence>
<proteinExistence type="inferred from homology"/>
<dbReference type="GO" id="GO:0046872">
    <property type="term" value="F:metal ion binding"/>
    <property type="evidence" value="ECO:0007669"/>
    <property type="project" value="UniProtKB-KW"/>
</dbReference>
<evidence type="ECO:0000256" key="13">
    <source>
        <dbReference type="SAM" id="MobiDB-lite"/>
    </source>
</evidence>
<keyword evidence="9 11" id="KW-0326">Glycosidase</keyword>
<comment type="similarity">
    <text evidence="3">Belongs to the VAC14 family.</text>
</comment>
<dbReference type="PANTHER" id="PTHR16023">
    <property type="entry name" value="TAX1 BINDING PROTEIN-RELATED"/>
    <property type="match status" value="1"/>
</dbReference>
<evidence type="ECO:0000256" key="8">
    <source>
        <dbReference type="ARBA" id="ARBA00023277"/>
    </source>
</evidence>
<feature type="region of interest" description="Disordered" evidence="13">
    <location>
        <begin position="1943"/>
        <end position="1967"/>
    </location>
</feature>
<feature type="compositionally biased region" description="Basic and acidic residues" evidence="13">
    <location>
        <begin position="1241"/>
        <end position="1259"/>
    </location>
</feature>
<dbReference type="Pfam" id="PF00704">
    <property type="entry name" value="Glyco_hydro_18"/>
    <property type="match status" value="1"/>
</dbReference>
<dbReference type="Gene3D" id="1.25.10.10">
    <property type="entry name" value="Leucine-rich Repeat Variant"/>
    <property type="match status" value="1"/>
</dbReference>
<comment type="catalytic activity">
    <reaction evidence="1">
        <text>Random endo-hydrolysis of N-acetyl-beta-D-glucosaminide (1-&gt;4)-beta-linkages in chitin and chitodextrins.</text>
        <dbReference type="EC" id="3.2.1.14"/>
    </reaction>
</comment>
<evidence type="ECO:0000256" key="6">
    <source>
        <dbReference type="ARBA" id="ARBA00023024"/>
    </source>
</evidence>
<dbReference type="SUPFAM" id="SSF48371">
    <property type="entry name" value="ARM repeat"/>
    <property type="match status" value="1"/>
</dbReference>
<organism evidence="15 16">
    <name type="scientific">Leucocoprinus birnbaumii</name>
    <dbReference type="NCBI Taxonomy" id="56174"/>
    <lineage>
        <taxon>Eukaryota</taxon>
        <taxon>Fungi</taxon>
        <taxon>Dikarya</taxon>
        <taxon>Basidiomycota</taxon>
        <taxon>Agaricomycotina</taxon>
        <taxon>Agaricomycetes</taxon>
        <taxon>Agaricomycetidae</taxon>
        <taxon>Agaricales</taxon>
        <taxon>Agaricineae</taxon>
        <taxon>Agaricaceae</taxon>
        <taxon>Leucocoprinus</taxon>
    </lineage>
</organism>
<dbReference type="GO" id="GO:0006661">
    <property type="term" value="P:phosphatidylinositol biosynthetic process"/>
    <property type="evidence" value="ECO:0007669"/>
    <property type="project" value="InterPro"/>
</dbReference>
<dbReference type="EC" id="3.4.-.-" evidence="12"/>
<dbReference type="InterPro" id="IPR029070">
    <property type="entry name" value="Chitinase_insertion_sf"/>
</dbReference>
<keyword evidence="6" id="KW-0146">Chitin degradation</keyword>
<feature type="region of interest" description="Disordered" evidence="13">
    <location>
        <begin position="1903"/>
        <end position="1922"/>
    </location>
</feature>
<dbReference type="Gene3D" id="3.20.20.80">
    <property type="entry name" value="Glycosidases"/>
    <property type="match status" value="1"/>
</dbReference>
<keyword evidence="5 11" id="KW-0378">Hydrolase</keyword>
<evidence type="ECO:0000256" key="1">
    <source>
        <dbReference type="ARBA" id="ARBA00000822"/>
    </source>
</evidence>
<feature type="domain" description="GH18" evidence="14">
    <location>
        <begin position="42"/>
        <end position="428"/>
    </location>
</feature>
<feature type="compositionally biased region" description="Polar residues" evidence="13">
    <location>
        <begin position="1460"/>
        <end position="1470"/>
    </location>
</feature>
<dbReference type="EC" id="3.2.1.-" evidence="11"/>
<reference evidence="15" key="1">
    <citation type="submission" date="2022-07" db="EMBL/GenBank/DDBJ databases">
        <title>Genome Sequence of Leucocoprinus birnbaumii.</title>
        <authorList>
            <person name="Buettner E."/>
        </authorList>
    </citation>
    <scope>NUCLEOTIDE SEQUENCE</scope>
    <source>
        <strain evidence="15">VT141</strain>
    </source>
</reference>